<evidence type="ECO:0000256" key="4">
    <source>
        <dbReference type="ARBA" id="ARBA00022475"/>
    </source>
</evidence>
<keyword evidence="5" id="KW-0938">Abscisic acid signaling pathway</keyword>
<proteinExistence type="inferred from homology"/>
<dbReference type="AlphaFoldDB" id="A0AAP0HQF2"/>
<keyword evidence="14" id="KW-1185">Reference proteome</keyword>
<dbReference type="InterPro" id="IPR044562">
    <property type="entry name" value="CAR1-11"/>
</dbReference>
<dbReference type="InterPro" id="IPR035892">
    <property type="entry name" value="C2_domain_sf"/>
</dbReference>
<evidence type="ECO:0000256" key="9">
    <source>
        <dbReference type="ARBA" id="ARBA00023136"/>
    </source>
</evidence>
<evidence type="ECO:0000313" key="13">
    <source>
        <dbReference type="EMBL" id="KAK9091590.1"/>
    </source>
</evidence>
<dbReference type="Gene3D" id="2.60.40.150">
    <property type="entry name" value="C2 domain"/>
    <property type="match status" value="1"/>
</dbReference>
<dbReference type="EMBL" id="JBBNAE010000010">
    <property type="protein sequence ID" value="KAK9091590.1"/>
    <property type="molecule type" value="Genomic_DNA"/>
</dbReference>
<evidence type="ECO:0000256" key="5">
    <source>
        <dbReference type="ARBA" id="ARBA00022682"/>
    </source>
</evidence>
<feature type="domain" description="C2" evidence="12">
    <location>
        <begin position="1"/>
        <end position="106"/>
    </location>
</feature>
<comment type="caution">
    <text evidence="13">The sequence shown here is derived from an EMBL/GenBank/DDBJ whole genome shotgun (WGS) entry which is preliminary data.</text>
</comment>
<dbReference type="GO" id="GO:0008289">
    <property type="term" value="F:lipid binding"/>
    <property type="evidence" value="ECO:0007669"/>
    <property type="project" value="UniProtKB-KW"/>
</dbReference>
<evidence type="ECO:0000313" key="14">
    <source>
        <dbReference type="Proteomes" id="UP001417504"/>
    </source>
</evidence>
<dbReference type="GO" id="GO:0046872">
    <property type="term" value="F:metal ion binding"/>
    <property type="evidence" value="ECO:0007669"/>
    <property type="project" value="UniProtKB-KW"/>
</dbReference>
<keyword evidence="3" id="KW-0343">GTPase activation</keyword>
<sequence length="168" mass="19328">MESMYLGLLRICVRRGLNLAVRDVHKGSSDPYVVITLGKQKLKTHRVENNLNPEWNEELTLCIEDPCIPVKLEVYDYDTLTFDDNMGEAEIDIQPLIENVRMEQENFADGTIIKKILPCRENYLVEESCVVFKDNKVVQDMCLRLKNVESGEIEIQLQWIDLPGSKGV</sequence>
<reference evidence="13 14" key="1">
    <citation type="submission" date="2024-01" db="EMBL/GenBank/DDBJ databases">
        <title>Genome assemblies of Stephania.</title>
        <authorList>
            <person name="Yang L."/>
        </authorList>
    </citation>
    <scope>NUCLEOTIDE SEQUENCE [LARGE SCALE GENOMIC DNA]</scope>
    <source>
        <strain evidence="13">QJT</strain>
        <tissue evidence="13">Leaf</tissue>
    </source>
</reference>
<keyword evidence="9" id="KW-0472">Membrane</keyword>
<evidence type="ECO:0000256" key="8">
    <source>
        <dbReference type="ARBA" id="ARBA00023121"/>
    </source>
</evidence>
<dbReference type="InterPro" id="IPR000008">
    <property type="entry name" value="C2_dom"/>
</dbReference>
<protein>
    <recommendedName>
        <fullName evidence="12">C2 domain-containing protein</fullName>
    </recommendedName>
</protein>
<dbReference type="GO" id="GO:0009738">
    <property type="term" value="P:abscisic acid-activated signaling pathway"/>
    <property type="evidence" value="ECO:0007669"/>
    <property type="project" value="UniProtKB-KW"/>
</dbReference>
<dbReference type="PROSITE" id="PS50004">
    <property type="entry name" value="C2"/>
    <property type="match status" value="1"/>
</dbReference>
<dbReference type="SMART" id="SM00239">
    <property type="entry name" value="C2"/>
    <property type="match status" value="1"/>
</dbReference>
<comment type="similarity">
    <text evidence="11">Belongs to the plant CAR protein family.</text>
</comment>
<keyword evidence="6" id="KW-0479">Metal-binding</keyword>
<evidence type="ECO:0000256" key="7">
    <source>
        <dbReference type="ARBA" id="ARBA00022837"/>
    </source>
</evidence>
<dbReference type="PRINTS" id="PR00360">
    <property type="entry name" value="C2DOMAIN"/>
</dbReference>
<evidence type="ECO:0000256" key="1">
    <source>
        <dbReference type="ARBA" id="ARBA00004123"/>
    </source>
</evidence>
<evidence type="ECO:0000256" key="3">
    <source>
        <dbReference type="ARBA" id="ARBA00022468"/>
    </source>
</evidence>
<keyword evidence="4" id="KW-1003">Cell membrane</keyword>
<organism evidence="13 14">
    <name type="scientific">Stephania japonica</name>
    <dbReference type="NCBI Taxonomy" id="461633"/>
    <lineage>
        <taxon>Eukaryota</taxon>
        <taxon>Viridiplantae</taxon>
        <taxon>Streptophyta</taxon>
        <taxon>Embryophyta</taxon>
        <taxon>Tracheophyta</taxon>
        <taxon>Spermatophyta</taxon>
        <taxon>Magnoliopsida</taxon>
        <taxon>Ranunculales</taxon>
        <taxon>Menispermaceae</taxon>
        <taxon>Menispermoideae</taxon>
        <taxon>Cissampelideae</taxon>
        <taxon>Stephania</taxon>
    </lineage>
</organism>
<keyword evidence="7" id="KW-0106">Calcium</keyword>
<dbReference type="GO" id="GO:0005096">
    <property type="term" value="F:GTPase activator activity"/>
    <property type="evidence" value="ECO:0007669"/>
    <property type="project" value="UniProtKB-KW"/>
</dbReference>
<name>A0AAP0HQF2_9MAGN</name>
<accession>A0AAP0HQF2</accession>
<keyword evidence="8" id="KW-0446">Lipid-binding</keyword>
<dbReference type="CDD" id="cd04038">
    <property type="entry name" value="C2_ArfGAP"/>
    <property type="match status" value="1"/>
</dbReference>
<dbReference type="GO" id="GO:0005634">
    <property type="term" value="C:nucleus"/>
    <property type="evidence" value="ECO:0007669"/>
    <property type="project" value="UniProtKB-SubCell"/>
</dbReference>
<evidence type="ECO:0000256" key="6">
    <source>
        <dbReference type="ARBA" id="ARBA00022723"/>
    </source>
</evidence>
<dbReference type="SUPFAM" id="SSF49562">
    <property type="entry name" value="C2 domain (Calcium/lipid-binding domain, CaLB)"/>
    <property type="match status" value="1"/>
</dbReference>
<evidence type="ECO:0000259" key="12">
    <source>
        <dbReference type="PROSITE" id="PS50004"/>
    </source>
</evidence>
<dbReference type="Proteomes" id="UP001417504">
    <property type="component" value="Unassembled WGS sequence"/>
</dbReference>
<keyword evidence="10" id="KW-0539">Nucleus</keyword>
<dbReference type="PANTHER" id="PTHR45933">
    <property type="entry name" value="PROTEIN C2-DOMAIN ABA-RELATED 4"/>
    <property type="match status" value="1"/>
</dbReference>
<evidence type="ECO:0000256" key="10">
    <source>
        <dbReference type="ARBA" id="ARBA00023242"/>
    </source>
</evidence>
<dbReference type="Pfam" id="PF00168">
    <property type="entry name" value="C2"/>
    <property type="match status" value="1"/>
</dbReference>
<dbReference type="PANTHER" id="PTHR45933:SF5">
    <property type="entry name" value="PROTEIN C2-DOMAIN ABA-RELATED 4"/>
    <property type="match status" value="1"/>
</dbReference>
<evidence type="ECO:0000256" key="11">
    <source>
        <dbReference type="ARBA" id="ARBA00024037"/>
    </source>
</evidence>
<gene>
    <name evidence="13" type="ORF">Sjap_024767</name>
</gene>
<dbReference type="GO" id="GO:0005886">
    <property type="term" value="C:plasma membrane"/>
    <property type="evidence" value="ECO:0007669"/>
    <property type="project" value="UniProtKB-SubCell"/>
</dbReference>
<evidence type="ECO:0000256" key="2">
    <source>
        <dbReference type="ARBA" id="ARBA00004236"/>
    </source>
</evidence>
<comment type="subcellular location">
    <subcellularLocation>
        <location evidence="2">Cell membrane</location>
    </subcellularLocation>
    <subcellularLocation>
        <location evidence="1">Nucleus</location>
    </subcellularLocation>
</comment>